<feature type="domain" description="N-end rule aminoacyl transferase C-terminal" evidence="6">
    <location>
        <begin position="109"/>
        <end position="229"/>
    </location>
</feature>
<protein>
    <recommendedName>
        <fullName evidence="4">Aspartate/glutamate leucyltransferase</fullName>
        <ecNumber evidence="4">2.3.2.29</ecNumber>
    </recommendedName>
</protein>
<name>A0ABQ3H5L6_9NEIS</name>
<evidence type="ECO:0000256" key="1">
    <source>
        <dbReference type="ARBA" id="ARBA00022490"/>
    </source>
</evidence>
<comment type="catalytic activity">
    <reaction evidence="4">
        <text>N-terminal L-glutamyl-[protein] + L-leucyl-tRNA(Leu) = N-terminal L-leucyl-L-glutamyl-[protein] + tRNA(Leu) + H(+)</text>
        <dbReference type="Rhea" id="RHEA:50412"/>
        <dbReference type="Rhea" id="RHEA-COMP:9613"/>
        <dbReference type="Rhea" id="RHEA-COMP:9622"/>
        <dbReference type="Rhea" id="RHEA-COMP:12664"/>
        <dbReference type="Rhea" id="RHEA-COMP:12668"/>
        <dbReference type="ChEBI" id="CHEBI:15378"/>
        <dbReference type="ChEBI" id="CHEBI:64721"/>
        <dbReference type="ChEBI" id="CHEBI:78442"/>
        <dbReference type="ChEBI" id="CHEBI:78494"/>
        <dbReference type="ChEBI" id="CHEBI:133041"/>
        <dbReference type="EC" id="2.3.2.29"/>
    </reaction>
</comment>
<evidence type="ECO:0000313" key="7">
    <source>
        <dbReference type="EMBL" id="GHD68348.1"/>
    </source>
</evidence>
<keyword evidence="3 4" id="KW-0012">Acyltransferase</keyword>
<evidence type="ECO:0000259" key="6">
    <source>
        <dbReference type="Pfam" id="PF04377"/>
    </source>
</evidence>
<comment type="similarity">
    <text evidence="4">Belongs to the R-transferase family. Bpt subfamily.</text>
</comment>
<dbReference type="InterPro" id="IPR016181">
    <property type="entry name" value="Acyl_CoA_acyltransferase"/>
</dbReference>
<dbReference type="EC" id="2.3.2.29" evidence="4"/>
<dbReference type="SUPFAM" id="SSF55729">
    <property type="entry name" value="Acyl-CoA N-acyltransferases (Nat)"/>
    <property type="match status" value="1"/>
</dbReference>
<dbReference type="RefSeq" id="WP_189462066.1">
    <property type="nucleotide sequence ID" value="NZ_BMYO01000010.1"/>
</dbReference>
<evidence type="ECO:0000313" key="8">
    <source>
        <dbReference type="Proteomes" id="UP000604737"/>
    </source>
</evidence>
<keyword evidence="1 4" id="KW-0963">Cytoplasm</keyword>
<dbReference type="NCBIfam" id="NF002341">
    <property type="entry name" value="PRK01305.1-1"/>
    <property type="match status" value="1"/>
</dbReference>
<comment type="caution">
    <text evidence="7">The sequence shown here is derived from an EMBL/GenBank/DDBJ whole genome shotgun (WGS) entry which is preliminary data.</text>
</comment>
<dbReference type="GO" id="GO:0016740">
    <property type="term" value="F:transferase activity"/>
    <property type="evidence" value="ECO:0007669"/>
    <property type="project" value="UniProtKB-KW"/>
</dbReference>
<comment type="function">
    <text evidence="4">Functions in the N-end rule pathway of protein degradation where it conjugates Leu from its aminoacyl-tRNA to the N-termini of proteins containing an N-terminal aspartate or glutamate.</text>
</comment>
<dbReference type="InterPro" id="IPR030700">
    <property type="entry name" value="N-end_Aminoacyl_Trfase"/>
</dbReference>
<dbReference type="InterPro" id="IPR017138">
    <property type="entry name" value="Asp_Glu_LeuTrfase"/>
</dbReference>
<dbReference type="EMBL" id="BMYO01000010">
    <property type="protein sequence ID" value="GHD68348.1"/>
    <property type="molecule type" value="Genomic_DNA"/>
</dbReference>
<dbReference type="NCBIfam" id="NF002346">
    <property type="entry name" value="PRK01305.2-3"/>
    <property type="match status" value="1"/>
</dbReference>
<reference evidence="8" key="1">
    <citation type="journal article" date="2019" name="Int. J. Syst. Evol. Microbiol.">
        <title>The Global Catalogue of Microorganisms (GCM) 10K type strain sequencing project: providing services to taxonomists for standard genome sequencing and annotation.</title>
        <authorList>
            <consortium name="The Broad Institute Genomics Platform"/>
            <consortium name="The Broad Institute Genome Sequencing Center for Infectious Disease"/>
            <person name="Wu L."/>
            <person name="Ma J."/>
        </authorList>
    </citation>
    <scope>NUCLEOTIDE SEQUENCE [LARGE SCALE GENOMIC DNA]</scope>
    <source>
        <strain evidence="8">KCTC 23701</strain>
    </source>
</reference>
<organism evidence="7 8">
    <name type="scientific">Jeongeupia chitinilytica</name>
    <dbReference type="NCBI Taxonomy" id="1041641"/>
    <lineage>
        <taxon>Bacteria</taxon>
        <taxon>Pseudomonadati</taxon>
        <taxon>Pseudomonadota</taxon>
        <taxon>Betaproteobacteria</taxon>
        <taxon>Neisseriales</taxon>
        <taxon>Chitinibacteraceae</taxon>
        <taxon>Jeongeupia</taxon>
    </lineage>
</organism>
<dbReference type="PANTHER" id="PTHR21367:SF1">
    <property type="entry name" value="ARGINYL-TRNA--PROTEIN TRANSFERASE 1"/>
    <property type="match status" value="1"/>
</dbReference>
<evidence type="ECO:0000259" key="5">
    <source>
        <dbReference type="Pfam" id="PF04376"/>
    </source>
</evidence>
<evidence type="ECO:0000256" key="3">
    <source>
        <dbReference type="ARBA" id="ARBA00023315"/>
    </source>
</evidence>
<keyword evidence="8" id="KW-1185">Reference proteome</keyword>
<feature type="domain" description="N-end aminoacyl transferase N-terminal" evidence="5">
    <location>
        <begin position="18"/>
        <end position="88"/>
    </location>
</feature>
<accession>A0ABQ3H5L6</accession>
<comment type="catalytic activity">
    <reaction evidence="4">
        <text>N-terminal L-aspartyl-[protein] + L-leucyl-tRNA(Leu) = N-terminal L-leucyl-L-aspartyl-[protein] + tRNA(Leu) + H(+)</text>
        <dbReference type="Rhea" id="RHEA:50420"/>
        <dbReference type="Rhea" id="RHEA-COMP:9613"/>
        <dbReference type="Rhea" id="RHEA-COMP:9622"/>
        <dbReference type="Rhea" id="RHEA-COMP:12669"/>
        <dbReference type="Rhea" id="RHEA-COMP:12674"/>
        <dbReference type="ChEBI" id="CHEBI:15378"/>
        <dbReference type="ChEBI" id="CHEBI:64720"/>
        <dbReference type="ChEBI" id="CHEBI:78442"/>
        <dbReference type="ChEBI" id="CHEBI:78494"/>
        <dbReference type="ChEBI" id="CHEBI:133042"/>
        <dbReference type="EC" id="2.3.2.29"/>
    </reaction>
</comment>
<dbReference type="HAMAP" id="MF_00689">
    <property type="entry name" value="Bpt"/>
    <property type="match status" value="1"/>
</dbReference>
<dbReference type="Pfam" id="PF04376">
    <property type="entry name" value="ATE_N"/>
    <property type="match status" value="1"/>
</dbReference>
<evidence type="ECO:0000256" key="2">
    <source>
        <dbReference type="ARBA" id="ARBA00022679"/>
    </source>
</evidence>
<gene>
    <name evidence="7" type="primary">ate</name>
    <name evidence="4" type="synonym">bpt</name>
    <name evidence="7" type="ORF">GCM10007350_33390</name>
</gene>
<dbReference type="Pfam" id="PF04377">
    <property type="entry name" value="ATE_C"/>
    <property type="match status" value="1"/>
</dbReference>
<dbReference type="PANTHER" id="PTHR21367">
    <property type="entry name" value="ARGININE-TRNA-PROTEIN TRANSFERASE 1"/>
    <property type="match status" value="1"/>
</dbReference>
<dbReference type="InterPro" id="IPR007472">
    <property type="entry name" value="N-end_Aminoacyl_Trfase_C"/>
</dbReference>
<keyword evidence="2 4" id="KW-0808">Transferase</keyword>
<comment type="subcellular location">
    <subcellularLocation>
        <location evidence="4">Cytoplasm</location>
    </subcellularLocation>
</comment>
<dbReference type="NCBIfam" id="NF002342">
    <property type="entry name" value="PRK01305.1-3"/>
    <property type="match status" value="1"/>
</dbReference>
<proteinExistence type="inferred from homology"/>
<dbReference type="Proteomes" id="UP000604737">
    <property type="component" value="Unassembled WGS sequence"/>
</dbReference>
<dbReference type="PIRSF" id="PIRSF037208">
    <property type="entry name" value="ATE_pro_prd"/>
    <property type="match status" value="1"/>
</dbReference>
<evidence type="ECO:0000256" key="4">
    <source>
        <dbReference type="HAMAP-Rule" id="MF_00689"/>
    </source>
</evidence>
<dbReference type="InterPro" id="IPR007471">
    <property type="entry name" value="N-end_Aminoacyl_Trfase_N"/>
</dbReference>
<sequence length="242" mass="27951">MNPRIQSLQLQFYATAPYPCSYLPEQLARSQVAVPSEVIDAQSYSQLVQIGFRRSGQFVYRPHCDRCRACVPVRIPVGEFEADRSQRRALQRHGDLRARLLGLEYSDAHFMLYQRYQARRHAGGGMDQDGREQYENFILKSNVASFLVEFREAGQLRMVSLIDQLDDGMSSVYTFYDPDVPGASYGVYNVLWQVSLARQFGLPYLYLGYWIEQCGKMAYKTRYKPIEGLVDSEWRPIDAKPD</sequence>